<name>A0A7Y0QHK8_CELFI</name>
<dbReference type="PANTHER" id="PTHR43301">
    <property type="entry name" value="ARABINAN ENDO-1,5-ALPHA-L-ARABINOSIDASE"/>
    <property type="match status" value="1"/>
</dbReference>
<feature type="region of interest" description="Disordered" evidence="1">
    <location>
        <begin position="1"/>
        <end position="32"/>
    </location>
</feature>
<dbReference type="Gene3D" id="2.115.10.20">
    <property type="entry name" value="Glycosyl hydrolase domain, family 43"/>
    <property type="match status" value="1"/>
</dbReference>
<dbReference type="AlphaFoldDB" id="A0A7Y0QHK8"/>
<dbReference type="RefSeq" id="WP_169323426.1">
    <property type="nucleotide sequence ID" value="NZ_JABCJJ010000003.1"/>
</dbReference>
<dbReference type="GO" id="GO:0016787">
    <property type="term" value="F:hydrolase activity"/>
    <property type="evidence" value="ECO:0007669"/>
    <property type="project" value="UniProtKB-KW"/>
</dbReference>
<dbReference type="EMBL" id="JABCJJ010000003">
    <property type="protein sequence ID" value="NMR19262.1"/>
    <property type="molecule type" value="Genomic_DNA"/>
</dbReference>
<sequence>MGHVTGVAGGAARRPGGASAWASVASPEGAAPGPQSEGVAGYLFAFFAGDHEPHGEEVRFALSAGADPLHWRTLPGLGTLASTIGTRGVRDPFLIRLSDDEGFALLGTDLRVYASGDWDAAARHGSRDMLVWRSDDLISWGAPQAVTMMPAEAGCVWAPEAVHDPATGEHLVFWASTLYDPQDLHHAGESYHRMMAGRTRDFRTFSPPTVWADAGTATIDSTVVQDDAGLFYRFTKDERKEDGDYAGFVFSERSANLAATRWEPVARDLGRSRAGRPGLRRAEGPIVVREPGGDGWLLFLDEFGHRGYLPLRADRLDSAHWTLVEDHALPPEECRHGSIMALTAAEYARLVMLTTD</sequence>
<gene>
    <name evidence="2" type="ORF">HIR71_03365</name>
</gene>
<protein>
    <submittedName>
        <fullName evidence="2">Glycoside hydrolase family 43 protein</fullName>
    </submittedName>
</protein>
<keyword evidence="2" id="KW-0378">Hydrolase</keyword>
<dbReference type="PANTHER" id="PTHR43301:SF3">
    <property type="entry name" value="ARABINAN ENDO-1,5-ALPHA-L-ARABINOSIDASE A-RELATED"/>
    <property type="match status" value="1"/>
</dbReference>
<reference evidence="2 3" key="1">
    <citation type="submission" date="2020-04" db="EMBL/GenBank/DDBJ databases">
        <title>Sequencing and Assembly of C. fimi.</title>
        <authorList>
            <person name="Ramsey A.R."/>
        </authorList>
    </citation>
    <scope>NUCLEOTIDE SEQUENCE [LARGE SCALE GENOMIC DNA]</scope>
    <source>
        <strain evidence="2 3">SB</strain>
    </source>
</reference>
<accession>A0A7Y0QHK8</accession>
<evidence type="ECO:0000313" key="2">
    <source>
        <dbReference type="EMBL" id="NMR19262.1"/>
    </source>
</evidence>
<comment type="caution">
    <text evidence="2">The sequence shown here is derived from an EMBL/GenBank/DDBJ whole genome shotgun (WGS) entry which is preliminary data.</text>
</comment>
<dbReference type="Proteomes" id="UP000562124">
    <property type="component" value="Unassembled WGS sequence"/>
</dbReference>
<evidence type="ECO:0000256" key="1">
    <source>
        <dbReference type="SAM" id="MobiDB-lite"/>
    </source>
</evidence>
<feature type="compositionally biased region" description="Low complexity" evidence="1">
    <location>
        <begin position="1"/>
        <end position="23"/>
    </location>
</feature>
<evidence type="ECO:0000313" key="3">
    <source>
        <dbReference type="Proteomes" id="UP000562124"/>
    </source>
</evidence>
<dbReference type="CDD" id="cd08983">
    <property type="entry name" value="GH43_Bt3655-like"/>
    <property type="match status" value="1"/>
</dbReference>
<dbReference type="SUPFAM" id="SSF75005">
    <property type="entry name" value="Arabinanase/levansucrase/invertase"/>
    <property type="match status" value="1"/>
</dbReference>
<dbReference type="InterPro" id="IPR050727">
    <property type="entry name" value="GH43_arabinanases"/>
</dbReference>
<proteinExistence type="predicted"/>
<keyword evidence="3" id="KW-1185">Reference proteome</keyword>
<organism evidence="2 3">
    <name type="scientific">Cellulomonas fimi</name>
    <dbReference type="NCBI Taxonomy" id="1708"/>
    <lineage>
        <taxon>Bacteria</taxon>
        <taxon>Bacillati</taxon>
        <taxon>Actinomycetota</taxon>
        <taxon>Actinomycetes</taxon>
        <taxon>Micrococcales</taxon>
        <taxon>Cellulomonadaceae</taxon>
        <taxon>Cellulomonas</taxon>
    </lineage>
</organism>
<dbReference type="InterPro" id="IPR023296">
    <property type="entry name" value="Glyco_hydro_beta-prop_sf"/>
</dbReference>